<dbReference type="GO" id="GO:0000285">
    <property type="term" value="F:1-phosphatidylinositol-3-phosphate 5-kinase activity"/>
    <property type="evidence" value="ECO:0007669"/>
    <property type="project" value="UniProtKB-EC"/>
</dbReference>
<keyword evidence="3" id="KW-0597">Phosphoprotein</keyword>
<dbReference type="SUPFAM" id="SSF52029">
    <property type="entry name" value="GroEL apical domain-like"/>
    <property type="match status" value="1"/>
</dbReference>
<keyword evidence="8 14" id="KW-0863">Zinc-finger</keyword>
<keyword evidence="6 15" id="KW-0547">Nucleotide-binding</keyword>
<keyword evidence="5" id="KW-0479">Metal-binding</keyword>
<dbReference type="SMART" id="SM00064">
    <property type="entry name" value="FYVE"/>
    <property type="match status" value="1"/>
</dbReference>
<keyword evidence="4 15" id="KW-0808">Transferase</keyword>
<dbReference type="EMBL" id="JARGDH010000004">
    <property type="protein sequence ID" value="KAL0271739.1"/>
    <property type="molecule type" value="Genomic_DNA"/>
</dbReference>
<dbReference type="GO" id="GO:0008270">
    <property type="term" value="F:zinc ion binding"/>
    <property type="evidence" value="ECO:0007669"/>
    <property type="project" value="UniProtKB-KW"/>
</dbReference>
<feature type="compositionally biased region" description="Polar residues" evidence="16">
    <location>
        <begin position="799"/>
        <end position="809"/>
    </location>
</feature>
<feature type="region of interest" description="Disordered" evidence="16">
    <location>
        <begin position="62"/>
        <end position="90"/>
    </location>
</feature>
<dbReference type="FunFam" id="3.30.40.10:FF:000057">
    <property type="entry name" value="1-phosphatidylinositol 3-phosphate 5-kinase isoform X1"/>
    <property type="match status" value="1"/>
</dbReference>
<dbReference type="GO" id="GO:0052810">
    <property type="term" value="F:1-phosphatidylinositol-5-kinase activity"/>
    <property type="evidence" value="ECO:0007669"/>
    <property type="project" value="TreeGrafter"/>
</dbReference>
<dbReference type="SMART" id="SM00330">
    <property type="entry name" value="PIPKc"/>
    <property type="match status" value="1"/>
</dbReference>
<organism evidence="20">
    <name type="scientific">Menopon gallinae</name>
    <name type="common">poultry shaft louse</name>
    <dbReference type="NCBI Taxonomy" id="328185"/>
    <lineage>
        <taxon>Eukaryota</taxon>
        <taxon>Metazoa</taxon>
        <taxon>Ecdysozoa</taxon>
        <taxon>Arthropoda</taxon>
        <taxon>Hexapoda</taxon>
        <taxon>Insecta</taxon>
        <taxon>Pterygota</taxon>
        <taxon>Neoptera</taxon>
        <taxon>Paraneoptera</taxon>
        <taxon>Psocodea</taxon>
        <taxon>Troctomorpha</taxon>
        <taxon>Phthiraptera</taxon>
        <taxon>Amblycera</taxon>
        <taxon>Menoponidae</taxon>
        <taxon>Menopon</taxon>
    </lineage>
</organism>
<dbReference type="Gene3D" id="3.30.810.10">
    <property type="entry name" value="2-Layer Sandwich"/>
    <property type="match status" value="1"/>
</dbReference>
<dbReference type="InterPro" id="IPR000306">
    <property type="entry name" value="Znf_FYVE"/>
</dbReference>
<dbReference type="SUPFAM" id="SSF56104">
    <property type="entry name" value="SAICAR synthase-like"/>
    <property type="match status" value="1"/>
</dbReference>
<keyword evidence="11 15" id="KW-0067">ATP-binding</keyword>
<dbReference type="FunFam" id="3.30.810.10:FF:000001">
    <property type="entry name" value="1-phosphatidylinositol 3-phosphate 5-kinase FAB1"/>
    <property type="match status" value="1"/>
</dbReference>
<dbReference type="EC" id="2.7.1.150" evidence="2"/>
<dbReference type="GO" id="GO:0090385">
    <property type="term" value="P:phagosome-lysosome fusion"/>
    <property type="evidence" value="ECO:0007669"/>
    <property type="project" value="TreeGrafter"/>
</dbReference>
<comment type="catalytic activity">
    <reaction evidence="13">
        <text>a 1,2-diacyl-sn-glycero-3-phospho-(1D-myo-inositol-3-phosphate) + ATP = a 1,2-diacyl-sn-glycero-3-phospho-(1D-myo-inositol-3,5-bisphosphate) + ADP + H(+)</text>
        <dbReference type="Rhea" id="RHEA:13609"/>
        <dbReference type="ChEBI" id="CHEBI:15378"/>
        <dbReference type="ChEBI" id="CHEBI:30616"/>
        <dbReference type="ChEBI" id="CHEBI:57923"/>
        <dbReference type="ChEBI" id="CHEBI:58088"/>
        <dbReference type="ChEBI" id="CHEBI:456216"/>
        <dbReference type="EC" id="2.7.1.150"/>
    </reaction>
    <physiologicalReaction direction="left-to-right" evidence="13">
        <dbReference type="Rhea" id="RHEA:13610"/>
    </physiologicalReaction>
</comment>
<evidence type="ECO:0000256" key="14">
    <source>
        <dbReference type="PROSITE-ProRule" id="PRU00091"/>
    </source>
</evidence>
<dbReference type="GO" id="GO:0032438">
    <property type="term" value="P:melanosome organization"/>
    <property type="evidence" value="ECO:0007669"/>
    <property type="project" value="TreeGrafter"/>
</dbReference>
<dbReference type="InterPro" id="IPR027484">
    <property type="entry name" value="PInositol-4-P-5-kinase_N"/>
</dbReference>
<reference evidence="20" key="1">
    <citation type="journal article" date="2024" name="Gigascience">
        <title>Chromosome-level genome of the poultry shaft louse Menopon gallinae provides insight into the host-switching and adaptive evolution of parasitic lice.</title>
        <authorList>
            <person name="Xu Y."/>
            <person name="Ma L."/>
            <person name="Liu S."/>
            <person name="Liang Y."/>
            <person name="Liu Q."/>
            <person name="He Z."/>
            <person name="Tian L."/>
            <person name="Duan Y."/>
            <person name="Cai W."/>
            <person name="Li H."/>
            <person name="Song F."/>
        </authorList>
    </citation>
    <scope>NUCLEOTIDE SEQUENCE</scope>
    <source>
        <strain evidence="20">Cailab_2023a</strain>
    </source>
</reference>
<feature type="compositionally biased region" description="Basic and acidic residues" evidence="16">
    <location>
        <begin position="1399"/>
        <end position="1412"/>
    </location>
</feature>
<dbReference type="Gene3D" id="1.10.10.10">
    <property type="entry name" value="Winged helix-like DNA-binding domain superfamily/Winged helix DNA-binding domain"/>
    <property type="match status" value="1"/>
</dbReference>
<evidence type="ECO:0000259" key="17">
    <source>
        <dbReference type="PROSITE" id="PS50178"/>
    </source>
</evidence>
<dbReference type="Pfam" id="PF01504">
    <property type="entry name" value="PIP5K"/>
    <property type="match status" value="1"/>
</dbReference>
<comment type="subcellular location">
    <subcellularLocation>
        <location evidence="1">Endosome membrane</location>
    </subcellularLocation>
</comment>
<dbReference type="InterPro" id="IPR027483">
    <property type="entry name" value="PInositol-4-P-4/5-kinase_C_sf"/>
</dbReference>
<evidence type="ECO:0000256" key="5">
    <source>
        <dbReference type="ARBA" id="ARBA00022723"/>
    </source>
</evidence>
<dbReference type="InterPro" id="IPR043548">
    <property type="entry name" value="PIKfyve"/>
</dbReference>
<feature type="region of interest" description="Disordered" evidence="16">
    <location>
        <begin position="1"/>
        <end position="42"/>
    </location>
</feature>
<evidence type="ECO:0000256" key="6">
    <source>
        <dbReference type="ARBA" id="ARBA00022741"/>
    </source>
</evidence>
<dbReference type="FunFam" id="3.50.7.10:FF:000007">
    <property type="entry name" value="1-phosphatidylinositol 3-phosphate 5-kinase isoform X1"/>
    <property type="match status" value="1"/>
</dbReference>
<dbReference type="PANTHER" id="PTHR46715">
    <property type="entry name" value="1-PHOSPHATIDYLINOSITOL 3-PHOSPHATE 5-KINASE"/>
    <property type="match status" value="1"/>
</dbReference>
<dbReference type="CDD" id="cd15725">
    <property type="entry name" value="FYVE_PIKfyve_Fab1"/>
    <property type="match status" value="1"/>
</dbReference>
<dbReference type="Gene3D" id="3.50.7.10">
    <property type="entry name" value="GroEL"/>
    <property type="match status" value="1"/>
</dbReference>
<dbReference type="GO" id="GO:0010008">
    <property type="term" value="C:endosome membrane"/>
    <property type="evidence" value="ECO:0007669"/>
    <property type="project" value="UniProtKB-SubCell"/>
</dbReference>
<feature type="domain" description="PIPK" evidence="19">
    <location>
        <begin position="1548"/>
        <end position="1882"/>
    </location>
</feature>
<proteinExistence type="predicted"/>
<evidence type="ECO:0000259" key="19">
    <source>
        <dbReference type="PROSITE" id="PS51455"/>
    </source>
</evidence>
<feature type="compositionally biased region" description="Basic and acidic residues" evidence="16">
    <location>
        <begin position="1320"/>
        <end position="1334"/>
    </location>
</feature>
<dbReference type="PROSITE" id="PS50178">
    <property type="entry name" value="ZF_FYVE"/>
    <property type="match status" value="1"/>
</dbReference>
<feature type="compositionally biased region" description="Basic and acidic residues" evidence="16">
    <location>
        <begin position="1529"/>
        <end position="1540"/>
    </location>
</feature>
<dbReference type="PROSITE" id="PS50186">
    <property type="entry name" value="DEP"/>
    <property type="match status" value="1"/>
</dbReference>
<keyword evidence="10" id="KW-0862">Zinc</keyword>
<dbReference type="CDD" id="cd17300">
    <property type="entry name" value="PIPKc_PIKfyve"/>
    <property type="match status" value="1"/>
</dbReference>
<evidence type="ECO:0000256" key="12">
    <source>
        <dbReference type="ARBA" id="ARBA00023136"/>
    </source>
</evidence>
<feature type="compositionally biased region" description="Acidic residues" evidence="16">
    <location>
        <begin position="1357"/>
        <end position="1368"/>
    </location>
</feature>
<evidence type="ECO:0000256" key="1">
    <source>
        <dbReference type="ARBA" id="ARBA00004608"/>
    </source>
</evidence>
<dbReference type="Pfam" id="PF00118">
    <property type="entry name" value="Cpn60_TCP1"/>
    <property type="match status" value="1"/>
</dbReference>
<dbReference type="PROSITE" id="PS51455">
    <property type="entry name" value="PIPK"/>
    <property type="match status" value="1"/>
</dbReference>
<comment type="caution">
    <text evidence="20">The sequence shown here is derived from an EMBL/GenBank/DDBJ whole genome shotgun (WGS) entry which is preliminary data.</text>
</comment>
<protein>
    <recommendedName>
        <fullName evidence="2">1-phosphatidylinositol-3-phosphate 5-kinase</fullName>
        <ecNumber evidence="2">2.7.1.150</ecNumber>
    </recommendedName>
</protein>
<feature type="domain" description="FYVE-type" evidence="17">
    <location>
        <begin position="143"/>
        <end position="198"/>
    </location>
</feature>
<dbReference type="Pfam" id="PF00610">
    <property type="entry name" value="DEP"/>
    <property type="match status" value="1"/>
</dbReference>
<accession>A0AAW2HPB7</accession>
<feature type="compositionally biased region" description="Polar residues" evidence="16">
    <location>
        <begin position="72"/>
        <end position="88"/>
    </location>
</feature>
<dbReference type="InterPro" id="IPR002498">
    <property type="entry name" value="PInositol-4-P-4/5-kinase_core"/>
</dbReference>
<feature type="region of interest" description="Disordered" evidence="16">
    <location>
        <begin position="1507"/>
        <end position="1583"/>
    </location>
</feature>
<evidence type="ECO:0000259" key="18">
    <source>
        <dbReference type="PROSITE" id="PS50186"/>
    </source>
</evidence>
<evidence type="ECO:0000256" key="10">
    <source>
        <dbReference type="ARBA" id="ARBA00022833"/>
    </source>
</evidence>
<feature type="domain" description="DEP" evidence="18">
    <location>
        <begin position="309"/>
        <end position="382"/>
    </location>
</feature>
<evidence type="ECO:0000256" key="11">
    <source>
        <dbReference type="ARBA" id="ARBA00022840"/>
    </source>
</evidence>
<evidence type="ECO:0000313" key="20">
    <source>
        <dbReference type="EMBL" id="KAL0271739.1"/>
    </source>
</evidence>
<keyword evidence="9 15" id="KW-0418">Kinase</keyword>
<dbReference type="SUPFAM" id="SSF46785">
    <property type="entry name" value="Winged helix' DNA-binding domain"/>
    <property type="match status" value="1"/>
</dbReference>
<gene>
    <name evidence="20" type="ORF">PYX00_008735</name>
</gene>
<dbReference type="InterPro" id="IPR002423">
    <property type="entry name" value="Cpn60/GroEL/TCP-1"/>
</dbReference>
<dbReference type="GO" id="GO:1903426">
    <property type="term" value="P:regulation of reactive oxygen species biosynthetic process"/>
    <property type="evidence" value="ECO:0007669"/>
    <property type="project" value="TreeGrafter"/>
</dbReference>
<dbReference type="InterPro" id="IPR000591">
    <property type="entry name" value="DEP_dom"/>
</dbReference>
<dbReference type="PANTHER" id="PTHR46715:SF1">
    <property type="entry name" value="1-PHOSPHATIDYLINOSITOL 3-PHOSPHATE 5-KINASE"/>
    <property type="match status" value="1"/>
</dbReference>
<evidence type="ECO:0000256" key="4">
    <source>
        <dbReference type="ARBA" id="ARBA00022679"/>
    </source>
</evidence>
<evidence type="ECO:0000256" key="15">
    <source>
        <dbReference type="PROSITE-ProRule" id="PRU00781"/>
    </source>
</evidence>
<feature type="region of interest" description="Disordered" evidence="16">
    <location>
        <begin position="1320"/>
        <end position="1430"/>
    </location>
</feature>
<dbReference type="SUPFAM" id="SSF57903">
    <property type="entry name" value="FYVE/PHD zinc finger"/>
    <property type="match status" value="1"/>
</dbReference>
<dbReference type="SMART" id="SM00049">
    <property type="entry name" value="DEP"/>
    <property type="match status" value="1"/>
</dbReference>
<dbReference type="CDD" id="cd03334">
    <property type="entry name" value="Fab1_TCP"/>
    <property type="match status" value="1"/>
</dbReference>
<evidence type="ECO:0000256" key="16">
    <source>
        <dbReference type="SAM" id="MobiDB-lite"/>
    </source>
</evidence>
<dbReference type="InterPro" id="IPR036388">
    <property type="entry name" value="WH-like_DNA-bd_sf"/>
</dbReference>
<dbReference type="InterPro" id="IPR011011">
    <property type="entry name" value="Znf_FYVE_PHD"/>
</dbReference>
<dbReference type="InterPro" id="IPR013083">
    <property type="entry name" value="Znf_RING/FYVE/PHD"/>
</dbReference>
<dbReference type="InterPro" id="IPR017455">
    <property type="entry name" value="Znf_FYVE-rel"/>
</dbReference>
<dbReference type="InterPro" id="IPR036390">
    <property type="entry name" value="WH_DNA-bd_sf"/>
</dbReference>
<dbReference type="Gene3D" id="3.30.40.10">
    <property type="entry name" value="Zinc/RING finger domain, C3HC4 (zinc finger)"/>
    <property type="match status" value="1"/>
</dbReference>
<evidence type="ECO:0000256" key="9">
    <source>
        <dbReference type="ARBA" id="ARBA00022777"/>
    </source>
</evidence>
<evidence type="ECO:0000256" key="7">
    <source>
        <dbReference type="ARBA" id="ARBA00022753"/>
    </source>
</evidence>
<keyword evidence="12" id="KW-0472">Membrane</keyword>
<dbReference type="InterPro" id="IPR044769">
    <property type="entry name" value="PIKfyve_PIPKc"/>
</dbReference>
<dbReference type="InterPro" id="IPR027409">
    <property type="entry name" value="GroEL-like_apical_dom_sf"/>
</dbReference>
<dbReference type="GO" id="GO:0035556">
    <property type="term" value="P:intracellular signal transduction"/>
    <property type="evidence" value="ECO:0007669"/>
    <property type="project" value="InterPro"/>
</dbReference>
<evidence type="ECO:0000256" key="3">
    <source>
        <dbReference type="ARBA" id="ARBA00022553"/>
    </source>
</evidence>
<evidence type="ECO:0000256" key="13">
    <source>
        <dbReference type="ARBA" id="ARBA00052820"/>
    </source>
</evidence>
<dbReference type="Gene3D" id="3.30.800.10">
    <property type="entry name" value="Phosphatidylinositol Phosphate Kinase II Beta"/>
    <property type="match status" value="1"/>
</dbReference>
<dbReference type="GO" id="GO:0005524">
    <property type="term" value="F:ATP binding"/>
    <property type="evidence" value="ECO:0007669"/>
    <property type="project" value="UniProtKB-UniRule"/>
</dbReference>
<evidence type="ECO:0000256" key="2">
    <source>
        <dbReference type="ARBA" id="ARBA00012009"/>
    </source>
</evidence>
<name>A0AAW2HPB7_9NEOP</name>
<evidence type="ECO:0000256" key="8">
    <source>
        <dbReference type="ARBA" id="ARBA00022771"/>
    </source>
</evidence>
<feature type="region of interest" description="Disordered" evidence="16">
    <location>
        <begin position="788"/>
        <end position="815"/>
    </location>
</feature>
<keyword evidence="7" id="KW-0967">Endosome</keyword>
<feature type="compositionally biased region" description="Polar residues" evidence="16">
    <location>
        <begin position="1542"/>
        <end position="1583"/>
    </location>
</feature>
<dbReference type="GO" id="GO:0046488">
    <property type="term" value="P:phosphatidylinositol metabolic process"/>
    <property type="evidence" value="ECO:0007669"/>
    <property type="project" value="UniProtKB-UniRule"/>
</dbReference>
<dbReference type="Pfam" id="PF01363">
    <property type="entry name" value="FYVE"/>
    <property type="match status" value="1"/>
</dbReference>
<sequence length="1898" mass="216947">MLLPFRESCHEAKENELDENNSETMSGNIEGKSDLTEFPPLSPEDKTSFGLLGFLKFFKARKPSESPEPENGSDNQGIGEGNWQSTSDIVEPNDSIPVPYSVDIAEGRSLTNVLKRISNIVSQKNVGLMSYKDTHLQQYWMPDSFSKECYECTQKFTTFRRRHHCRVCGQIFCSPCCNQEIPGKIMGCTGDLRVCTYCCKVVLSYLQSPDFRTEMSADLRALQEDLQIKFGNSVVKSSDDFHLSSESSCVPEREEANVSIRRKPSVGYQEERFVHGRSQSPTVLSEEERYQALQNSSSLRNLYEEIVQPRNGIALNSHRYRLRTFPNCFSGSELVDWLISQNKAGTRVQGIAIGQALLEAGYIESVGDTHFIDGLSFYRPLHIMTLNNQNSASEGQEPLWMKQIPQQDSINTTDSESEKLSEIEEESITQSNSNYLLDINVKDNVVHVSRPSPPLLDDTRANEKVQNQLVSNETVKDSLNIRKDTNDMLNTDWDKTSTYVRPTYVEEPSYKILSSAFEHHVHGLLQQLLNNEGISLSWSDVVLPIVKDIVNLVRPDMRKDTDEMDIRHYVQVKKLPAGQRNECAIISGVVCSKNVAHRLMRTRISNPRILLLRCSVVYQRNEGRLLSLEPVMMQEQEYLGHVVARIAALQPDIVMVYRNVSRLAQEYLLKLGITLILNTKLSVLERVSRFTQADIVTSVDAHISKPQLGTCQSFYLKTYETEKDCSKTLMFFEGCSNPELSCTLLLRGGTNSELKKLKHIVSFIIFACYNWRLEKSFLMDEFAKPPSPPSELFEESPDQDSSSVNYTSENKSESKIKIDKEDKKIAVEAVQDCSDPLQSYLNLSDEVTPRNSDSSPLEEFSVAELPFSNKFRKSLDETVLSVSLYIKCNIPYLETESGRNCILRRYFPKEIFYSKQFLDKSELSRLSSIDHQPCYNLEMQLKDIKLLPKHPFVTAKITDTVNSTEIQTLLALYRANGGRIPLQLTETEKRKVHENIKFEPKIQEPRQKLDVLDPANHQRLPVLFCSYSYTSQNFPAFCVDPWIVNMYFYGTYDIPLGSFLERYCFKTSYVCPSVTCNTPMLDHVRRFVHDPGCVHLTLNNLEELDSKQILMWSWCPKCRIPSPVVPMSSETWSFSFAKYLELRFRGHIYTRRDSETCKHSLHHDHYQYFGMNKVVALFKFSPVAVWEIYLPPPIISIQFDPQHKNAIMDELRNLAIKGYDIYSSVYERLSNLECSEEDIQAMEHQQQKEQAHFKSKIEEIQEKLTLPILEGKKNEGARSEKEVESVLWKIDDSVMDLRRLIAEAVVGWNARFQDAVNLAKKKDDKEKEKQKRGSESVPKAVTHSITSLDDHKSLEREEMDEESVDDIVFETSPNPSSIEAEHDSEDNFCLRNNSDTFDESDRTAEDKKEKRSQSCVTSSDECQTDSKHDKKTVKNILSQILTTSNKDFFPIQSPWNSQEHYLLPPGPNAYVMVHENEPSSIIAYALASHDYHRHMEELQHKKLALSVTTEAPTPSPVNRRKTLTSMTGSDKDVENPDGRRTTVLSLLRGSNVQGGSQNSVNKTPENSQYVVPNSGNTSDNTNVNNAEVEEKCDESSKKPSKILSLQHIEIIFSDSTTNFYCRIYFAEQFAKLRQAVFPVGEEAFVRSLARCVQWAARGGKSGSTFCKTKDDRYVLKEMSKLELQLFLEFATHYFSYIQKCREKCEPTLLGKIVGVYMVSFRNSSSNSAMKSNLLIMENLFYKRDIVQKYDLKGSVRNRLVNPTLQNEGEVVYLDENLLKMTTDSPLYILPHSQAVLMRAIESDTQFLASQTVMDYSLLVGLDENKRELVVGIIDYIRTFTWDKKLETIVKKSGIMGGQGKQPTIIQPKEYRERFIAAMNRYFLPVPDRWSGLGKVVDS</sequence>